<gene>
    <name evidence="1" type="ORF">E1298_01440</name>
</gene>
<dbReference type="EMBL" id="SMKU01000003">
    <property type="protein sequence ID" value="TDD97130.1"/>
    <property type="molecule type" value="Genomic_DNA"/>
</dbReference>
<keyword evidence="2" id="KW-1185">Reference proteome</keyword>
<dbReference type="OrthoDB" id="3482824at2"/>
<organism evidence="1 2">
    <name type="scientific">Actinomadura rubrisoli</name>
    <dbReference type="NCBI Taxonomy" id="2530368"/>
    <lineage>
        <taxon>Bacteria</taxon>
        <taxon>Bacillati</taxon>
        <taxon>Actinomycetota</taxon>
        <taxon>Actinomycetes</taxon>
        <taxon>Streptosporangiales</taxon>
        <taxon>Thermomonosporaceae</taxon>
        <taxon>Actinomadura</taxon>
    </lineage>
</organism>
<proteinExistence type="predicted"/>
<protein>
    <submittedName>
        <fullName evidence="1">Uncharacterized protein</fullName>
    </submittedName>
</protein>
<accession>A0A4R5CFF5</accession>
<dbReference type="RefSeq" id="WP_131888890.1">
    <property type="nucleotide sequence ID" value="NZ_SMKU01000003.1"/>
</dbReference>
<comment type="caution">
    <text evidence="1">The sequence shown here is derived from an EMBL/GenBank/DDBJ whole genome shotgun (WGS) entry which is preliminary data.</text>
</comment>
<sequence length="103" mass="10931">MAEPVAAAHHLDQLAAALREAGWGTRRRHGQGTELLQVFSTDLPGVGESIRVGTGIGGLPCFISSTGDPMAHCHDLHGARMEVAIRLSRLGISVDLQQRPQTA</sequence>
<evidence type="ECO:0000313" key="2">
    <source>
        <dbReference type="Proteomes" id="UP000294513"/>
    </source>
</evidence>
<name>A0A4R5CFF5_9ACTN</name>
<dbReference type="Proteomes" id="UP000294513">
    <property type="component" value="Unassembled WGS sequence"/>
</dbReference>
<dbReference type="AlphaFoldDB" id="A0A4R5CFF5"/>
<evidence type="ECO:0000313" key="1">
    <source>
        <dbReference type="EMBL" id="TDD97130.1"/>
    </source>
</evidence>
<reference evidence="1 2" key="1">
    <citation type="submission" date="2019-03" db="EMBL/GenBank/DDBJ databases">
        <title>Draft genome sequences of novel Actinobacteria.</title>
        <authorList>
            <person name="Sahin N."/>
            <person name="Ay H."/>
            <person name="Saygin H."/>
        </authorList>
    </citation>
    <scope>NUCLEOTIDE SEQUENCE [LARGE SCALE GENOMIC DNA]</scope>
    <source>
        <strain evidence="1 2">H3C3</strain>
    </source>
</reference>